<organism evidence="1">
    <name type="scientific">Vitis vinifera</name>
    <name type="common">Grape</name>
    <dbReference type="NCBI Taxonomy" id="29760"/>
    <lineage>
        <taxon>Eukaryota</taxon>
        <taxon>Viridiplantae</taxon>
        <taxon>Streptophyta</taxon>
        <taxon>Embryophyta</taxon>
        <taxon>Tracheophyta</taxon>
        <taxon>Spermatophyta</taxon>
        <taxon>Magnoliopsida</taxon>
        <taxon>eudicotyledons</taxon>
        <taxon>Gunneridae</taxon>
        <taxon>Pentapetalae</taxon>
        <taxon>rosids</taxon>
        <taxon>Vitales</taxon>
        <taxon>Vitaceae</taxon>
        <taxon>Viteae</taxon>
        <taxon>Vitis</taxon>
    </lineage>
</organism>
<protein>
    <submittedName>
        <fullName evidence="1">Uncharacterized protein</fullName>
    </submittedName>
</protein>
<dbReference type="EMBL" id="AM488181">
    <property type="protein sequence ID" value="CAN73220.1"/>
    <property type="molecule type" value="Genomic_DNA"/>
</dbReference>
<evidence type="ECO:0000313" key="1">
    <source>
        <dbReference type="EMBL" id="CAN73220.1"/>
    </source>
</evidence>
<reference evidence="1" key="1">
    <citation type="journal article" date="2007" name="PLoS ONE">
        <title>The first genome sequence of an elite grapevine cultivar (Pinot noir Vitis vinifera L.): coping with a highly heterozygous genome.</title>
        <authorList>
            <person name="Velasco R."/>
            <person name="Zharkikh A."/>
            <person name="Troggio M."/>
            <person name="Cartwright D.A."/>
            <person name="Cestaro A."/>
            <person name="Pruss D."/>
            <person name="Pindo M."/>
            <person name="FitzGerald L.M."/>
            <person name="Vezzulli S."/>
            <person name="Reid J."/>
            <person name="Malacarne G."/>
            <person name="Iliev D."/>
            <person name="Coppola G."/>
            <person name="Wardell B."/>
            <person name="Micheletti D."/>
            <person name="Macalma T."/>
            <person name="Facci M."/>
            <person name="Mitchell J.T."/>
            <person name="Perazzolli M."/>
            <person name="Eldredge G."/>
            <person name="Gatto P."/>
            <person name="Oyzerski R."/>
            <person name="Moretto M."/>
            <person name="Gutin N."/>
            <person name="Stefanini M."/>
            <person name="Chen Y."/>
            <person name="Segala C."/>
            <person name="Davenport C."/>
            <person name="Dematte L."/>
            <person name="Mraz A."/>
            <person name="Battilana J."/>
            <person name="Stormo K."/>
            <person name="Costa F."/>
            <person name="Tao Q."/>
            <person name="Si-Ammour A."/>
            <person name="Harkins T."/>
            <person name="Lackey A."/>
            <person name="Perbost C."/>
            <person name="Taillon B."/>
            <person name="Stella A."/>
            <person name="Solovyev V."/>
            <person name="Fawcett J.A."/>
            <person name="Sterck L."/>
            <person name="Vandepoele K."/>
            <person name="Grando S.M."/>
            <person name="Toppo S."/>
            <person name="Moser C."/>
            <person name="Lanchbury J."/>
            <person name="Bogden R."/>
            <person name="Skolnick M."/>
            <person name="Sgaramella V."/>
            <person name="Bhatnagar S.K."/>
            <person name="Fontana P."/>
            <person name="Gutin A."/>
            <person name="Van de Peer Y."/>
            <person name="Salamini F."/>
            <person name="Viola R."/>
        </authorList>
    </citation>
    <scope>NUCLEOTIDE SEQUENCE</scope>
</reference>
<proteinExistence type="predicted"/>
<dbReference type="AlphaFoldDB" id="A5CAI1"/>
<gene>
    <name evidence="1" type="ORF">VITISV_043073</name>
</gene>
<name>A5CAI1_VITVI</name>
<sequence>MSLTAPFTIVRQEGQAQDYNHLMTDLLIVDQIKNGS</sequence>
<accession>A5CAI1</accession>